<gene>
    <name evidence="2" type="ORF">ATL42_1952</name>
</gene>
<evidence type="ECO:0000313" key="2">
    <source>
        <dbReference type="EMBL" id="PFG34052.1"/>
    </source>
</evidence>
<evidence type="ECO:0000256" key="1">
    <source>
        <dbReference type="ARBA" id="ARBA00010105"/>
    </source>
</evidence>
<protein>
    <submittedName>
        <fullName evidence="2">Uncharacterized UPF0160 family protein</fullName>
    </submittedName>
</protein>
<organism evidence="2 3">
    <name type="scientific">Sanguibacter antarcticus</name>
    <dbReference type="NCBI Taxonomy" id="372484"/>
    <lineage>
        <taxon>Bacteria</taxon>
        <taxon>Bacillati</taxon>
        <taxon>Actinomycetota</taxon>
        <taxon>Actinomycetes</taxon>
        <taxon>Micrococcales</taxon>
        <taxon>Sanguibacteraceae</taxon>
        <taxon>Sanguibacter</taxon>
    </lineage>
</organism>
<proteinExistence type="inferred from homology"/>
<comment type="similarity">
    <text evidence="1">Belongs to the MYG1 family.</text>
</comment>
<dbReference type="Pfam" id="PF03690">
    <property type="entry name" value="MYG1_exonuc"/>
    <property type="match status" value="1"/>
</dbReference>
<dbReference type="RefSeq" id="WP_098455148.1">
    <property type="nucleotide sequence ID" value="NZ_PDJG01000001.1"/>
</dbReference>
<dbReference type="AlphaFoldDB" id="A0A2A9E733"/>
<accession>A0A2A9E733</accession>
<dbReference type="GO" id="GO:0005737">
    <property type="term" value="C:cytoplasm"/>
    <property type="evidence" value="ECO:0007669"/>
    <property type="project" value="TreeGrafter"/>
</dbReference>
<keyword evidence="3" id="KW-1185">Reference proteome</keyword>
<dbReference type="OrthoDB" id="183622at2"/>
<dbReference type="Proteomes" id="UP000225548">
    <property type="component" value="Unassembled WGS sequence"/>
</dbReference>
<evidence type="ECO:0000313" key="3">
    <source>
        <dbReference type="Proteomes" id="UP000225548"/>
    </source>
</evidence>
<comment type="caution">
    <text evidence="2">The sequence shown here is derived from an EMBL/GenBank/DDBJ whole genome shotgun (WGS) entry which is preliminary data.</text>
</comment>
<reference evidence="2 3" key="1">
    <citation type="submission" date="2017-10" db="EMBL/GenBank/DDBJ databases">
        <title>Sequencing the genomes of 1000 actinobacteria strains.</title>
        <authorList>
            <person name="Klenk H.-P."/>
        </authorList>
    </citation>
    <scope>NUCLEOTIDE SEQUENCE [LARGE SCALE GENOMIC DNA]</scope>
    <source>
        <strain evidence="2 3">DSM 18966</strain>
    </source>
</reference>
<dbReference type="PANTHER" id="PTHR11215:SF1">
    <property type="entry name" value="MYG1 EXONUCLEASE"/>
    <property type="match status" value="1"/>
</dbReference>
<sequence length="288" mass="31253">MIIATHNGKFHADDVFGVALLKQIYPDAEVVRTRDPEVLASADLVLDVGAVYDPATLRFDHHQLSSGARANGVLYSAFGLLWQHFGKEFCGGDEAVWQKIDSRLVVGIDAVDNGQDLYTLTDFKAAPLDVSELLGLFNPLGDDEEFDVQFFVAVELATRVLFRLKAKYETSLAAEREFVEAFKASPDKRYVVLDKFIPHGGIATKQSSLLFTVFPGATGSWTLQTVRPESSQFGSRKALPEAWRGLNGEALAAVTGVEDSVFCHKAGFIGAATTREGALALLALALDA</sequence>
<dbReference type="EMBL" id="PDJG01000001">
    <property type="protein sequence ID" value="PFG34052.1"/>
    <property type="molecule type" value="Genomic_DNA"/>
</dbReference>
<dbReference type="PANTHER" id="PTHR11215">
    <property type="entry name" value="METAL DEPENDENT HYDROLASE - RELATED"/>
    <property type="match status" value="1"/>
</dbReference>
<dbReference type="InterPro" id="IPR003226">
    <property type="entry name" value="MYG1_exonuclease"/>
</dbReference>
<name>A0A2A9E733_9MICO</name>